<dbReference type="InterPro" id="IPR011989">
    <property type="entry name" value="ARM-like"/>
</dbReference>
<evidence type="ECO:0000313" key="4">
    <source>
        <dbReference type="Proteomes" id="UP001521222"/>
    </source>
</evidence>
<feature type="compositionally biased region" description="Basic and acidic residues" evidence="1">
    <location>
        <begin position="458"/>
        <end position="484"/>
    </location>
</feature>
<feature type="region of interest" description="Disordered" evidence="1">
    <location>
        <begin position="1183"/>
        <end position="1209"/>
    </location>
</feature>
<feature type="compositionally biased region" description="Low complexity" evidence="1">
    <location>
        <begin position="845"/>
        <end position="864"/>
    </location>
</feature>
<proteinExistence type="predicted"/>
<feature type="domain" description="Formin GTPase-binding" evidence="2">
    <location>
        <begin position="704"/>
        <end position="998"/>
    </location>
</feature>
<dbReference type="InterPro" id="IPR038883">
    <property type="entry name" value="AN11006-like"/>
</dbReference>
<accession>A0ABR3RJ42</accession>
<dbReference type="Pfam" id="PF06371">
    <property type="entry name" value="Drf_GBD"/>
    <property type="match status" value="1"/>
</dbReference>
<evidence type="ECO:0000259" key="2">
    <source>
        <dbReference type="SMART" id="SM01140"/>
    </source>
</evidence>
<dbReference type="InterPro" id="IPR010473">
    <property type="entry name" value="GTPase-bd"/>
</dbReference>
<reference evidence="3 4" key="1">
    <citation type="submission" date="2024-02" db="EMBL/GenBank/DDBJ databases">
        <title>De novo assembly and annotation of 12 fungi associated with fruit tree decline syndrome in Ontario, Canada.</title>
        <authorList>
            <person name="Sulman M."/>
            <person name="Ellouze W."/>
            <person name="Ilyukhin E."/>
        </authorList>
    </citation>
    <scope>NUCLEOTIDE SEQUENCE [LARGE SCALE GENOMIC DNA]</scope>
    <source>
        <strain evidence="3 4">M97-236</strain>
    </source>
</reference>
<dbReference type="Proteomes" id="UP001521222">
    <property type="component" value="Unassembled WGS sequence"/>
</dbReference>
<dbReference type="SUPFAM" id="SSF48371">
    <property type="entry name" value="ARM repeat"/>
    <property type="match status" value="1"/>
</dbReference>
<name>A0ABR3RJ42_9PLEO</name>
<protein>
    <recommendedName>
        <fullName evidence="2">Formin GTPase-binding domain-containing protein</fullName>
    </recommendedName>
</protein>
<dbReference type="PANTHER" id="PTHR42085">
    <property type="entry name" value="F-BOX DOMAIN-CONTAINING PROTEIN"/>
    <property type="match status" value="1"/>
</dbReference>
<evidence type="ECO:0000313" key="3">
    <source>
        <dbReference type="EMBL" id="KAL1604308.1"/>
    </source>
</evidence>
<sequence length="1240" mass="137970">MATTNLLTIPVEIRELIYGFLFASYTIVHGRRGPSRSAQNPTSSPRSGLLLTCRQIHAEAWRHLPLNCTLHFRGTEDLLETLLSVDQSIITRLRHIRVRAFPFPLYADGKQEYYPTYYFANALSLLPGLCLDELEVEDCWHDYGQGDGWRDVTTYMDIEALLKCDAWKKLTYITPCTDFIASGYDHRKKRQQQPETWDALLKQRDGEASGAGVQMWIVPVKQAETRDEERTEDGRKMQEWSARPGHEVIQNWRLGTPEQSMKGEVRIIATRGKRVRAVQLGIQDKAGWRELKEQQGGFVKEGNIRLIERFEAIEHDSAALAANEQKTLHNVKMPSYPVVAALAMAAPAPTPAAGHRRNKSASVLKSIIGQHKRSPSDATALKAAPVTAPYIPMPSATMNAPLLPPDHPHSQQRTANNQIENLPFLPPSPRKQSHDSRSSSPRKGLHKKTLSTVSLRSLGKDKAKEKQSIDLGRSQEEDTVLDKSKKNKSSTNLASMFGKSKSRKIPIGRSPTKDKENTAPIFSPALASEPPPTPIWAQFSSQPLQDITTTSKVPLNDQRRSLEDEIDLYTPQNYSPTKQRDFFEVGQPSLQKRPAPKERPKSMHVPKTSSTASLLDTFSRKKSTDRAPLTNAQGNGERTRDSSPSKTKPSRPGLGRASTDSGRLMTIGAMEPPPSPTKKPNRVMAAVAAFNGRAKQADAPPASPTKEFDPKVVDAEFEEVLESRNIPTHQRAAMRTLKIEVKADFVRTHKLDTPRLSTTSIPSIGESEGKGIPKLGPTKSGRSTKSRNDSAQDENLMLQASKADGTKRERPTSRTFTFNRSNSPTKKQRATELGTTAKPSPIPKSPSSRSLSSDAASNRSVSNSSKTVKSTEFINYLKKTPKPQDVEVGKLHKLRLLLRNETVEWVDTFIQDGGMLELVGLLHRIMEIEWREDHEDTLLHELLRCLKGLCTTDSALKQLASISSTLYPALLSMLFDEEHKGPSEFTTRELIIQIVFAHIDMAPESELSSRTAELLAYLKDPVKEKEATTVPFVLQMHTSRPYQVWCKEMTNVTKEVFWIFIHHLNVVPVPPAPSANAPPESYAKTHFPGPRAIVPAAPYVGGVEWDATNYLATHIDLLNGLLASLPTRQARNELRENLRISGFEKLMGHLRTCNPKYYGAVHDSIKVWVGAALEDDWDVKPVRMGSGDKNGSTSPVKMSPKKKAEPAPQIDVPKLDLGLSFNREIDIGGPVGGKKDDDWI</sequence>
<dbReference type="Gene3D" id="1.25.10.10">
    <property type="entry name" value="Leucine-rich Repeat Variant"/>
    <property type="match status" value="1"/>
</dbReference>
<keyword evidence="4" id="KW-1185">Reference proteome</keyword>
<feature type="compositionally biased region" description="Polar residues" evidence="1">
    <location>
        <begin position="813"/>
        <end position="825"/>
    </location>
</feature>
<dbReference type="SMART" id="SM01140">
    <property type="entry name" value="Drf_GBD"/>
    <property type="match status" value="1"/>
</dbReference>
<gene>
    <name evidence="3" type="ORF">SLS59_004104</name>
</gene>
<feature type="region of interest" description="Disordered" evidence="1">
    <location>
        <begin position="420"/>
        <end position="680"/>
    </location>
</feature>
<organism evidence="3 4">
    <name type="scientific">Nothophoma quercina</name>
    <dbReference type="NCBI Taxonomy" id="749835"/>
    <lineage>
        <taxon>Eukaryota</taxon>
        <taxon>Fungi</taxon>
        <taxon>Dikarya</taxon>
        <taxon>Ascomycota</taxon>
        <taxon>Pezizomycotina</taxon>
        <taxon>Dothideomycetes</taxon>
        <taxon>Pleosporomycetidae</taxon>
        <taxon>Pleosporales</taxon>
        <taxon>Pleosporineae</taxon>
        <taxon>Didymellaceae</taxon>
        <taxon>Nothophoma</taxon>
    </lineage>
</organism>
<dbReference type="EMBL" id="JAKIXB020000011">
    <property type="protein sequence ID" value="KAL1604308.1"/>
    <property type="molecule type" value="Genomic_DNA"/>
</dbReference>
<dbReference type="InterPro" id="IPR016024">
    <property type="entry name" value="ARM-type_fold"/>
</dbReference>
<comment type="caution">
    <text evidence="3">The sequence shown here is derived from an EMBL/GenBank/DDBJ whole genome shotgun (WGS) entry which is preliminary data.</text>
</comment>
<feature type="region of interest" description="Disordered" evidence="1">
    <location>
        <begin position="754"/>
        <end position="864"/>
    </location>
</feature>
<dbReference type="PANTHER" id="PTHR42085:SF2">
    <property type="entry name" value="F-BOX DOMAIN-CONTAINING PROTEIN"/>
    <property type="match status" value="1"/>
</dbReference>
<feature type="compositionally biased region" description="Polar residues" evidence="1">
    <location>
        <begin position="538"/>
        <end position="553"/>
    </location>
</feature>
<evidence type="ECO:0000256" key="1">
    <source>
        <dbReference type="SAM" id="MobiDB-lite"/>
    </source>
</evidence>
<feature type="compositionally biased region" description="Polar residues" evidence="1">
    <location>
        <begin position="607"/>
        <end position="616"/>
    </location>
</feature>